<dbReference type="OrthoDB" id="9778912at2"/>
<evidence type="ECO:0000256" key="8">
    <source>
        <dbReference type="ARBA" id="ARBA00023033"/>
    </source>
</evidence>
<keyword evidence="5" id="KW-0288">FMN</keyword>
<dbReference type="AlphaFoldDB" id="A0A0S3PP72"/>
<evidence type="ECO:0000256" key="1">
    <source>
        <dbReference type="ARBA" id="ARBA00001917"/>
    </source>
</evidence>
<evidence type="ECO:0000256" key="4">
    <source>
        <dbReference type="ARBA" id="ARBA00022630"/>
    </source>
</evidence>
<evidence type="ECO:0000256" key="9">
    <source>
        <dbReference type="ARBA" id="ARBA00031155"/>
    </source>
</evidence>
<keyword evidence="3" id="KW-0216">Detoxification</keyword>
<keyword evidence="6" id="KW-0547">Nucleotide-binding</keyword>
<keyword evidence="7 12" id="KW-0560">Oxidoreductase</keyword>
<protein>
    <recommendedName>
        <fullName evidence="11">Nitronate monooxygenase</fullName>
    </recommendedName>
    <alternativeName>
        <fullName evidence="9">Propionate 3-nitronate monooxygenase</fullName>
    </alternativeName>
</protein>
<dbReference type="Gene3D" id="3.20.20.70">
    <property type="entry name" value="Aldolase class I"/>
    <property type="match status" value="1"/>
</dbReference>
<dbReference type="SUPFAM" id="SSF51412">
    <property type="entry name" value="Inosine monophosphate dehydrogenase (IMPDH)"/>
    <property type="match status" value="1"/>
</dbReference>
<proteinExistence type="inferred from homology"/>
<comment type="cofactor">
    <cofactor evidence="1">
        <name>FMN</name>
        <dbReference type="ChEBI" id="CHEBI:58210"/>
    </cofactor>
</comment>
<evidence type="ECO:0000256" key="5">
    <source>
        <dbReference type="ARBA" id="ARBA00022643"/>
    </source>
</evidence>
<reference evidence="12 13" key="1">
    <citation type="submission" date="2015-08" db="EMBL/GenBank/DDBJ databases">
        <title>Investigation of the bacterial diversity of lava forest soil.</title>
        <authorList>
            <person name="Lee J.S."/>
        </authorList>
    </citation>
    <scope>NUCLEOTIDE SEQUENCE [LARGE SCALE GENOMIC DNA]</scope>
    <source>
        <strain evidence="12 13">GJW-30</strain>
    </source>
</reference>
<dbReference type="Proteomes" id="UP000236884">
    <property type="component" value="Chromosome"/>
</dbReference>
<dbReference type="InterPro" id="IPR004136">
    <property type="entry name" value="NMO"/>
</dbReference>
<evidence type="ECO:0000256" key="3">
    <source>
        <dbReference type="ARBA" id="ARBA00022575"/>
    </source>
</evidence>
<evidence type="ECO:0000256" key="6">
    <source>
        <dbReference type="ARBA" id="ARBA00022741"/>
    </source>
</evidence>
<dbReference type="FunFam" id="3.20.20.70:FF:000154">
    <property type="entry name" value="Probable nitronate monooxygenase"/>
    <property type="match status" value="1"/>
</dbReference>
<organism evidence="12 13">
    <name type="scientific">Variibacter gotjawalensis</name>
    <dbReference type="NCBI Taxonomy" id="1333996"/>
    <lineage>
        <taxon>Bacteria</taxon>
        <taxon>Pseudomonadati</taxon>
        <taxon>Pseudomonadota</taxon>
        <taxon>Alphaproteobacteria</taxon>
        <taxon>Hyphomicrobiales</taxon>
        <taxon>Nitrobacteraceae</taxon>
        <taxon>Variibacter</taxon>
    </lineage>
</organism>
<dbReference type="InterPro" id="IPR013785">
    <property type="entry name" value="Aldolase_TIM"/>
</dbReference>
<comment type="catalytic activity">
    <reaction evidence="10">
        <text>3 propionate 3-nitronate + 3 O2 + H2O = 3 3-oxopropanoate + 2 nitrate + nitrite + H2O2 + 3 H(+)</text>
        <dbReference type="Rhea" id="RHEA:57332"/>
        <dbReference type="ChEBI" id="CHEBI:15377"/>
        <dbReference type="ChEBI" id="CHEBI:15378"/>
        <dbReference type="ChEBI" id="CHEBI:15379"/>
        <dbReference type="ChEBI" id="CHEBI:16240"/>
        <dbReference type="ChEBI" id="CHEBI:16301"/>
        <dbReference type="ChEBI" id="CHEBI:17632"/>
        <dbReference type="ChEBI" id="CHEBI:33190"/>
        <dbReference type="ChEBI" id="CHEBI:136067"/>
    </reaction>
</comment>
<dbReference type="PANTHER" id="PTHR42747">
    <property type="entry name" value="NITRONATE MONOOXYGENASE-RELATED"/>
    <property type="match status" value="1"/>
</dbReference>
<gene>
    <name evidence="12" type="ORF">GJW-30_1_00191</name>
</gene>
<evidence type="ECO:0000256" key="2">
    <source>
        <dbReference type="ARBA" id="ARBA00009881"/>
    </source>
</evidence>
<dbReference type="RefSeq" id="WP_096358582.1">
    <property type="nucleotide sequence ID" value="NZ_AP014946.1"/>
</dbReference>
<dbReference type="GO" id="GO:0009636">
    <property type="term" value="P:response to toxic substance"/>
    <property type="evidence" value="ECO:0007669"/>
    <property type="project" value="UniProtKB-KW"/>
</dbReference>
<evidence type="ECO:0000313" key="13">
    <source>
        <dbReference type="Proteomes" id="UP000236884"/>
    </source>
</evidence>
<sequence length="363" mass="38211">MRQTQKLLDLLKIDIPLILAPMAGVSTPELVAAVSNAGGLGSYGCAMLSPEQLTSEAERMRGLTNRSFNLNFFCHTPPKYSEAQETAWQNRLSGYHQEHGVSPQPGTSASRNPFDEKFLELTLAINPRVVSFHFGLPPAAMMQTLKDVGIVILASATTVAEARWLAEHGTDIVIAQGAEAGGHRGIFLDPNSNDVSGQIGTFALVPQIVDAVDVPVIAAGGITDARGVAAAFMLGADAVQIGTAYMFTPEAKVSALHRGVLKSRDAENTALTNLFTGRPARGVVNRLMRELGPINDVALPFPAASAAVAPLRAAAEKQGLGDFTPLWSGQAAALGREVGAAELTRQLYEDGAKLLASAPKLPA</sequence>
<keyword evidence="13" id="KW-1185">Reference proteome</keyword>
<dbReference type="GO" id="GO:0000166">
    <property type="term" value="F:nucleotide binding"/>
    <property type="evidence" value="ECO:0007669"/>
    <property type="project" value="UniProtKB-KW"/>
</dbReference>
<name>A0A0S3PP72_9BRAD</name>
<evidence type="ECO:0000256" key="10">
    <source>
        <dbReference type="ARBA" id="ARBA00049401"/>
    </source>
</evidence>
<dbReference type="GO" id="GO:0018580">
    <property type="term" value="F:nitronate monooxygenase activity"/>
    <property type="evidence" value="ECO:0007669"/>
    <property type="project" value="InterPro"/>
</dbReference>
<dbReference type="KEGG" id="vgo:GJW-30_1_00191"/>
<dbReference type="PANTHER" id="PTHR42747:SF3">
    <property type="entry name" value="NITRONATE MONOOXYGENASE-RELATED"/>
    <property type="match status" value="1"/>
</dbReference>
<comment type="similarity">
    <text evidence="2">Belongs to the nitronate monooxygenase family. NMO class I subfamily.</text>
</comment>
<keyword evidence="8 12" id="KW-0503">Monooxygenase</keyword>
<evidence type="ECO:0000313" key="12">
    <source>
        <dbReference type="EMBL" id="BAT57683.1"/>
    </source>
</evidence>
<evidence type="ECO:0000256" key="11">
    <source>
        <dbReference type="ARBA" id="ARBA00067136"/>
    </source>
</evidence>
<dbReference type="EMBL" id="AP014946">
    <property type="protein sequence ID" value="BAT57683.1"/>
    <property type="molecule type" value="Genomic_DNA"/>
</dbReference>
<accession>A0A0S3PP72</accession>
<dbReference type="Pfam" id="PF03060">
    <property type="entry name" value="NMO"/>
    <property type="match status" value="1"/>
</dbReference>
<dbReference type="CDD" id="cd04730">
    <property type="entry name" value="NPD_like"/>
    <property type="match status" value="1"/>
</dbReference>
<evidence type="ECO:0000256" key="7">
    <source>
        <dbReference type="ARBA" id="ARBA00023002"/>
    </source>
</evidence>
<keyword evidence="4" id="KW-0285">Flavoprotein</keyword>